<dbReference type="InterPro" id="IPR050195">
    <property type="entry name" value="Primate_lentivir_Gag_pol-like"/>
</dbReference>
<dbReference type="Gene3D" id="1.10.1200.30">
    <property type="match status" value="1"/>
</dbReference>
<protein>
    <recommendedName>
        <fullName evidence="1">Retroviral nucleocapsid Gag protein p24 C-terminal domain-containing protein</fullName>
    </recommendedName>
</protein>
<dbReference type="PANTHER" id="PTHR40389:SF3">
    <property type="entry name" value="IGE-BINDING PROTEIN"/>
    <property type="match status" value="1"/>
</dbReference>
<dbReference type="STRING" id="12930.A0A0Q3X911"/>
<reference evidence="2 3" key="1">
    <citation type="submission" date="2015-10" db="EMBL/GenBank/DDBJ databases">
        <authorList>
            <person name="Gilbert D.G."/>
        </authorList>
    </citation>
    <scope>NUCLEOTIDE SEQUENCE [LARGE SCALE GENOMIC DNA]</scope>
    <source>
        <strain evidence="2">FVVF132</strain>
    </source>
</reference>
<dbReference type="Pfam" id="PF19317">
    <property type="entry name" value="Gag_p24_C"/>
    <property type="match status" value="1"/>
</dbReference>
<feature type="domain" description="Retroviral nucleocapsid Gag protein p24 C-terminal" evidence="1">
    <location>
        <begin position="12"/>
        <end position="71"/>
    </location>
</feature>
<evidence type="ECO:0000313" key="2">
    <source>
        <dbReference type="EMBL" id="KQL60842.1"/>
    </source>
</evidence>
<evidence type="ECO:0000259" key="1">
    <source>
        <dbReference type="Pfam" id="PF19317"/>
    </source>
</evidence>
<comment type="caution">
    <text evidence="2">The sequence shown here is derived from an EMBL/GenBank/DDBJ whole genome shotgun (WGS) entry which is preliminary data.</text>
</comment>
<dbReference type="SUPFAM" id="SSF47353">
    <property type="entry name" value="Retrovirus capsid dimerization domain-like"/>
    <property type="match status" value="1"/>
</dbReference>
<dbReference type="PANTHER" id="PTHR40389">
    <property type="entry name" value="ENDOGENOUS RETROVIRUS GROUP K MEMBER 24 GAG POLYPROTEIN-RELATED"/>
    <property type="match status" value="1"/>
</dbReference>
<dbReference type="OrthoDB" id="9634552at2759"/>
<sequence length="110" mass="12496">MLQVPDVGKSVKAFTGIKQAEDEPYMQFIDRLETAIDKQVENDVAKEALLLKLAIENANLDCQKVLRNTAKLWSELSGIEHQSGRAEKDQYRDNEVFPKDTCRTIQLQSS</sequence>
<gene>
    <name evidence="2" type="ORF">AAES_04291</name>
</gene>
<name>A0A0Q3X911_AMAAE</name>
<evidence type="ECO:0000313" key="3">
    <source>
        <dbReference type="Proteomes" id="UP000051836"/>
    </source>
</evidence>
<dbReference type="InterPro" id="IPR008916">
    <property type="entry name" value="Retrov_capsid_C"/>
</dbReference>
<dbReference type="InterPro" id="IPR045345">
    <property type="entry name" value="Gag_p24_C"/>
</dbReference>
<accession>A0A0Q3X911</accession>
<proteinExistence type="predicted"/>
<dbReference type="AlphaFoldDB" id="A0A0Q3X911"/>
<organism evidence="2 3">
    <name type="scientific">Amazona aestiva</name>
    <name type="common">Blue-fronted Amazon parrot</name>
    <dbReference type="NCBI Taxonomy" id="12930"/>
    <lineage>
        <taxon>Eukaryota</taxon>
        <taxon>Metazoa</taxon>
        <taxon>Chordata</taxon>
        <taxon>Craniata</taxon>
        <taxon>Vertebrata</taxon>
        <taxon>Euteleostomi</taxon>
        <taxon>Archelosauria</taxon>
        <taxon>Archosauria</taxon>
        <taxon>Dinosauria</taxon>
        <taxon>Saurischia</taxon>
        <taxon>Theropoda</taxon>
        <taxon>Coelurosauria</taxon>
        <taxon>Aves</taxon>
        <taxon>Neognathae</taxon>
        <taxon>Neoaves</taxon>
        <taxon>Telluraves</taxon>
        <taxon>Australaves</taxon>
        <taxon>Psittaciformes</taxon>
        <taxon>Psittacidae</taxon>
        <taxon>Amazona</taxon>
    </lineage>
</organism>
<dbReference type="EMBL" id="LMAW01000084">
    <property type="protein sequence ID" value="KQL60842.1"/>
    <property type="molecule type" value="Genomic_DNA"/>
</dbReference>
<dbReference type="Proteomes" id="UP000051836">
    <property type="component" value="Unassembled WGS sequence"/>
</dbReference>
<keyword evidence="3" id="KW-1185">Reference proteome</keyword>